<protein>
    <submittedName>
        <fullName evidence="12">Polyketide synthase</fullName>
    </submittedName>
</protein>
<dbReference type="STRING" id="1448320.A0A319CRJ2"/>
<evidence type="ECO:0000256" key="5">
    <source>
        <dbReference type="ARBA" id="ARBA00023268"/>
    </source>
</evidence>
<dbReference type="InterPro" id="IPR006162">
    <property type="entry name" value="Ppantetheine_attach_site"/>
</dbReference>
<evidence type="ECO:0000256" key="3">
    <source>
        <dbReference type="ARBA" id="ARBA00022679"/>
    </source>
</evidence>
<feature type="domain" description="PKS/mFAS DH" evidence="11">
    <location>
        <begin position="1231"/>
        <end position="1540"/>
    </location>
</feature>
<reference evidence="12 13" key="1">
    <citation type="submission" date="2018-02" db="EMBL/GenBank/DDBJ databases">
        <title>The genomes of Aspergillus section Nigri reveals drivers in fungal speciation.</title>
        <authorList>
            <consortium name="DOE Joint Genome Institute"/>
            <person name="Vesth T.C."/>
            <person name="Nybo J."/>
            <person name="Theobald S."/>
            <person name="Brandl J."/>
            <person name="Frisvad J.C."/>
            <person name="Nielsen K.F."/>
            <person name="Lyhne E.K."/>
            <person name="Kogle M.E."/>
            <person name="Kuo A."/>
            <person name="Riley R."/>
            <person name="Clum A."/>
            <person name="Nolan M."/>
            <person name="Lipzen A."/>
            <person name="Salamov A."/>
            <person name="Henrissat B."/>
            <person name="Wiebenga A."/>
            <person name="De vries R.P."/>
            <person name="Grigoriev I.V."/>
            <person name="Mortensen U.H."/>
            <person name="Andersen M.R."/>
            <person name="Baker S.E."/>
        </authorList>
    </citation>
    <scope>NUCLEOTIDE SEQUENCE [LARGE SCALE GENOMIC DNA]</scope>
    <source>
        <strain evidence="12 13">CBS 707.79</strain>
    </source>
</reference>
<dbReference type="SUPFAM" id="SSF53901">
    <property type="entry name" value="Thiolase-like"/>
    <property type="match status" value="1"/>
</dbReference>
<evidence type="ECO:0000256" key="4">
    <source>
        <dbReference type="ARBA" id="ARBA00022857"/>
    </source>
</evidence>
<dbReference type="VEuPathDB" id="FungiDB:BO71DRAFT_470124"/>
<sequence>MIAMTTPAQLPAPGMQTVLLFGCQSLNFDADAFRLLRRTILDDPDNHWVLDVLAELPVYWRTATRYVPQLGAVPGAQLLSDLNRWFRTGEDVSEECFPLPYLQHAPLFVIHHLMQFERYLYLTDQGYKAGGVVGEDSPVADIVGFCIGFLSAAVAGSVTNRRQLRMYGAVGIRLAILLGGMGDAQEREQKYTSLSTVWKSPDMEGKLDAVLEQYPKTYITVRYDANRVTIMTRRASLLPLQQALQAAGFSAYHLDFNGRYHWAGHQKRVAALVEMCAADPALQLPDASQLVRRTWTNIASQPVRTGPLHQLVLQSVLSHQCMWYQTFHAVHLENPAAVIVEFGRERCVPPSFMRQRTTRVVHYADLHLDDFPRTLQSTQVYDDDIAVVGMACRVAGADDLEEFWDLLCSGQSQHQEMPPERYRDYETPWRPDATRPWFGNFVRDIDAFDHKFFKKVPREVMSQDPQQRLLLQVAYQALEQSGYFHRKNVDKNIGCYVTSCTVDYEHNVNCHPATAYAATGLLRSFMAGKLSHYFGWHGPALCIDTACSGSAVALHHACRSILNGDCKAALVGGANAIASPLAFDNLHGASFLSPTGPCKPFDAKADGYCRGEGFAAVFIKKMTDALADGDTILGTIAGTAVEQNDNSTPIVVPHAPSLAGLFEKVTRRARIHPRDISVVEAHGTGTQAGDPAEYSSVKQVMGGPQRSGPLSLGSVKGLVGHTEGVSGMIALVKVLLMIQEGKIPPQPNFQTLNPYVQASADDQIEISTQLKPWKVDYRAALINNYGACGSNASMVITQSPVTRLSSTIHDSGLALPFRICGLDEARLRDYARRLRQFLGRSTISLADISFNAARQSNPTLDCQLVFSCESTMDLDKNLSAVIEGDTTKCIRLKKPAPAVVLCFGGQVSKFVGLDRAVYDSMRVLRGYLDECNRLLESLGHGSLYPGIFERTPIADQVQLQTQLFSMQYACARSWIDCGVSVAAVVGHSFGELTAMCVSGVLSLEDALVLIIRRATLIRDSWGADPGGMIAVDGDHVEVESLLVESAKTVPPGVAPATIACFNGPRSFTLAGATIAIDAAQRALAPSHLRYKRLDVTNAFHSTLVEPLMGELRQITHDLTLNEPVIHLERATEETAAVSATIGADHLRSPVYFSHAVQRLAAQHGPCVWLEAGSSSTITLMASRALETANHHFHAINITGDNGVQSLTDTTMALWKEGVSATYWAHHGSQTPDYKLLLLPPYQFEKSRHWMDNKPLPAAPESEALSGHIGAQTAPLAPASLMLDNVVETLRSLPEGKDKVPRVKNVTSEAPLGLDESRDVFIILHAQNKEKTIWDVEYTSEDRQKGARSQTVHCAAQVEMFSPDHPTLRAEFARYSRLISHQHCHDLLNDPSVEDVLQGRSIYRYFAEVVDYAEPYRGVRKLVGKGNESAGWVVKKYSGETWADTFLSDSFSQVGGFWVNCMTDRSPSDIYIASGMEQWMRAPMYADPSTPRPETWDVLAKHERSDGLYTSDIFVFDPSSGQLVEVFIGMQYSRVPKAIFCKILSKLNPSATAKLEDSCPEKSSKTVAEVKPVETKKQKSDLPARIKAAVADFCAVDPSEVRDDNNLADSGVDSLMAMEMARELEEAFGCALPTTDLMEAETFRDLVRAVQRAMGEDETAESDSTASDSEGDRESAGTPATESITSIGTDMDGLQLPYGLVLEAFGETKALTDQFLSDNNCSGRVHNFNPHQMQLCVTMTLEAFETLGSPIRTATRGQRLERISHDPQHTELVDYLYRRLEEARLVDLQGTAAIRTGIAWTSRSSARILEDIGETYPEFSGTSKLAFYTGSKLAAVLRGEQDGLQLIFGTREGQELVSWMYGDESHNVTGYKQMLDFIQRLAHKLGSGSGPLKILEMGAGTGGGTKWLLPGLAKLGIPVEYTFTDISPAFLAQARRRWKDYPFIQYRVHDIEKPPADDLIGTQHIIIASNAVHATSNLQVSTGYMRRALRPDGVVLMLEMTRPQFAIDIVFGLLRGWWVFNDGRTHAITGEQRWEMDLHAVGYGHVDWTDGYSPEVSVQRVLFATATGEQSARMPLGPKPESGDLLTGIDNAARGRATDEYVQRTGEGFTAPNAVGEYATGPTGVLVTGATGSLGSHLVAHLARLPTVQHVICVNRQGTQGPLERQKKALAERGILLMQEELEKLTVLETDGAEPCLGLPKGQYEFLKKTVTHIIHNAWPMNGLRGLSGFEPQFRMMRNLVDLARNIASTRSNRIGFQLISSISTVGHRPLVTGEAIVPEERSTIDYVLTNGYGEAKFICEQVLDQTLGQYPDLFNAMVVRPGQIAGSSTSGYWNAAEHFPAVVKSAQTLKILPDLSGVLSWTPVDDVAATLSDLVLAETSHPIYHVDNAARQPWPEMIRLLAQELNIPPDNIIPFPEWIHRVKAFPGTREDNPACVMADWLGENFERMSCGGLLLDTELARQRSAALRALQPVDDEVVRRYIRHWRTCGFLH</sequence>
<feature type="domain" description="Ketosynthase family 3 (KS3)" evidence="10">
    <location>
        <begin position="382"/>
        <end position="798"/>
    </location>
</feature>
<evidence type="ECO:0000259" key="11">
    <source>
        <dbReference type="PROSITE" id="PS52019"/>
    </source>
</evidence>
<dbReference type="Gene3D" id="3.40.50.150">
    <property type="entry name" value="Vaccinia Virus protein VP39"/>
    <property type="match status" value="1"/>
</dbReference>
<dbReference type="SUPFAM" id="SSF55048">
    <property type="entry name" value="Probable ACP-binding domain of malonyl-CoA ACP transacylase"/>
    <property type="match status" value="1"/>
</dbReference>
<feature type="compositionally biased region" description="Polar residues" evidence="8">
    <location>
        <begin position="1677"/>
        <end position="1687"/>
    </location>
</feature>
<dbReference type="PROSITE" id="PS52004">
    <property type="entry name" value="KS3_2"/>
    <property type="match status" value="1"/>
</dbReference>
<dbReference type="Gene3D" id="3.40.47.10">
    <property type="match status" value="1"/>
</dbReference>
<feature type="active site" description="Proton donor; for dehydratase activity" evidence="7">
    <location>
        <position position="1448"/>
    </location>
</feature>
<dbReference type="Pfam" id="PF07993">
    <property type="entry name" value="NAD_binding_4"/>
    <property type="match status" value="1"/>
</dbReference>
<dbReference type="InterPro" id="IPR009081">
    <property type="entry name" value="PP-bd_ACP"/>
</dbReference>
<dbReference type="EMBL" id="KZ826158">
    <property type="protein sequence ID" value="PYH87874.1"/>
    <property type="molecule type" value="Genomic_DNA"/>
</dbReference>
<dbReference type="Pfam" id="PF18558">
    <property type="entry name" value="HTH_51"/>
    <property type="match status" value="1"/>
</dbReference>
<accession>A0A319CRJ2</accession>
<keyword evidence="2" id="KW-0597">Phosphoprotein</keyword>
<evidence type="ECO:0000313" key="12">
    <source>
        <dbReference type="EMBL" id="PYH87874.1"/>
    </source>
</evidence>
<evidence type="ECO:0000256" key="7">
    <source>
        <dbReference type="PROSITE-ProRule" id="PRU01363"/>
    </source>
</evidence>
<dbReference type="InterPro" id="IPR014043">
    <property type="entry name" value="Acyl_transferase_dom"/>
</dbReference>
<dbReference type="SUPFAM" id="SSF53335">
    <property type="entry name" value="S-adenosyl-L-methionine-dependent methyltransferases"/>
    <property type="match status" value="1"/>
</dbReference>
<keyword evidence="5" id="KW-0511">Multifunctional enzyme</keyword>
<dbReference type="Pfam" id="PF00698">
    <property type="entry name" value="Acyl_transf_1"/>
    <property type="match status" value="1"/>
</dbReference>
<dbReference type="InterPro" id="IPR036736">
    <property type="entry name" value="ACP-like_sf"/>
</dbReference>
<evidence type="ECO:0000313" key="13">
    <source>
        <dbReference type="Proteomes" id="UP000247810"/>
    </source>
</evidence>
<dbReference type="PANTHER" id="PTHR43775">
    <property type="entry name" value="FATTY ACID SYNTHASE"/>
    <property type="match status" value="1"/>
</dbReference>
<evidence type="ECO:0000259" key="9">
    <source>
        <dbReference type="PROSITE" id="PS50075"/>
    </source>
</evidence>
<dbReference type="Pfam" id="PF00109">
    <property type="entry name" value="ketoacyl-synt"/>
    <property type="match status" value="1"/>
</dbReference>
<dbReference type="Pfam" id="PF00550">
    <property type="entry name" value="PP-binding"/>
    <property type="match status" value="1"/>
</dbReference>
<evidence type="ECO:0000256" key="6">
    <source>
        <dbReference type="ARBA" id="ARBA00023315"/>
    </source>
</evidence>
<dbReference type="InterPro" id="IPR020806">
    <property type="entry name" value="PKS_PP-bd"/>
</dbReference>
<dbReference type="InterPro" id="IPR013120">
    <property type="entry name" value="FAR_NAD-bd"/>
</dbReference>
<dbReference type="Gene3D" id="1.10.1200.10">
    <property type="entry name" value="ACP-like"/>
    <property type="match status" value="1"/>
</dbReference>
<dbReference type="PROSITE" id="PS50075">
    <property type="entry name" value="CARRIER"/>
    <property type="match status" value="1"/>
</dbReference>
<dbReference type="InterPro" id="IPR014031">
    <property type="entry name" value="Ketoacyl_synth_C"/>
</dbReference>
<proteinExistence type="predicted"/>
<dbReference type="InterPro" id="IPR013217">
    <property type="entry name" value="Methyltransf_12"/>
</dbReference>
<dbReference type="InterPro" id="IPR014030">
    <property type="entry name" value="Ketoacyl_synth_N"/>
</dbReference>
<feature type="region of interest" description="C-terminal hotdog fold" evidence="7">
    <location>
        <begin position="1392"/>
        <end position="1540"/>
    </location>
</feature>
<dbReference type="CDD" id="cd00833">
    <property type="entry name" value="PKS"/>
    <property type="match status" value="1"/>
</dbReference>
<dbReference type="InterPro" id="IPR020841">
    <property type="entry name" value="PKS_Beta-ketoAc_synthase_dom"/>
</dbReference>
<dbReference type="CDD" id="cd02440">
    <property type="entry name" value="AdoMet_MTases"/>
    <property type="match status" value="1"/>
</dbReference>
<dbReference type="PROSITE" id="PS00012">
    <property type="entry name" value="PHOSPHOPANTETHEINE"/>
    <property type="match status" value="1"/>
</dbReference>
<keyword evidence="3" id="KW-0808">Transferase</keyword>
<dbReference type="Gene3D" id="3.40.50.720">
    <property type="entry name" value="NAD(P)-binding Rossmann-like Domain"/>
    <property type="match status" value="1"/>
</dbReference>
<dbReference type="InterPro" id="IPR042104">
    <property type="entry name" value="PKS_dehydratase_sf"/>
</dbReference>
<evidence type="ECO:0000256" key="8">
    <source>
        <dbReference type="SAM" id="MobiDB-lite"/>
    </source>
</evidence>
<dbReference type="SMART" id="SM00823">
    <property type="entry name" value="PKS_PP"/>
    <property type="match status" value="1"/>
</dbReference>
<dbReference type="InterPro" id="IPR001227">
    <property type="entry name" value="Ac_transferase_dom_sf"/>
</dbReference>
<dbReference type="Gene3D" id="3.40.366.10">
    <property type="entry name" value="Malonyl-Coenzyme A Acyl Carrier Protein, domain 2"/>
    <property type="match status" value="2"/>
</dbReference>
<keyword evidence="13" id="KW-1185">Reference proteome</keyword>
<dbReference type="Gene3D" id="3.30.70.3290">
    <property type="match status" value="1"/>
</dbReference>
<dbReference type="InterPro" id="IPR029063">
    <property type="entry name" value="SAM-dependent_MTases_sf"/>
</dbReference>
<dbReference type="Gene3D" id="3.10.129.110">
    <property type="entry name" value="Polyketide synthase dehydratase"/>
    <property type="match status" value="1"/>
</dbReference>
<dbReference type="GO" id="GO:0006633">
    <property type="term" value="P:fatty acid biosynthetic process"/>
    <property type="evidence" value="ECO:0007669"/>
    <property type="project" value="TreeGrafter"/>
</dbReference>
<organism evidence="12 13">
    <name type="scientific">Aspergillus ellipticus CBS 707.79</name>
    <dbReference type="NCBI Taxonomy" id="1448320"/>
    <lineage>
        <taxon>Eukaryota</taxon>
        <taxon>Fungi</taxon>
        <taxon>Dikarya</taxon>
        <taxon>Ascomycota</taxon>
        <taxon>Pezizomycotina</taxon>
        <taxon>Eurotiomycetes</taxon>
        <taxon>Eurotiomycetidae</taxon>
        <taxon>Eurotiales</taxon>
        <taxon>Aspergillaceae</taxon>
        <taxon>Aspergillus</taxon>
        <taxon>Aspergillus subgen. Circumdati</taxon>
    </lineage>
</organism>
<feature type="active site" description="Proton acceptor; for dehydratase activity" evidence="7">
    <location>
        <position position="1267"/>
    </location>
</feature>
<dbReference type="InterPro" id="IPR036291">
    <property type="entry name" value="NAD(P)-bd_dom_sf"/>
</dbReference>
<dbReference type="OrthoDB" id="329835at2759"/>
<dbReference type="SMART" id="SM00825">
    <property type="entry name" value="PKS_KS"/>
    <property type="match status" value="1"/>
</dbReference>
<dbReference type="InterPro" id="IPR016036">
    <property type="entry name" value="Malonyl_transacylase_ACP-bd"/>
</dbReference>
<dbReference type="Pfam" id="PF08242">
    <property type="entry name" value="Methyltransf_12"/>
    <property type="match status" value="1"/>
</dbReference>
<dbReference type="SUPFAM" id="SSF47336">
    <property type="entry name" value="ACP-like"/>
    <property type="match status" value="1"/>
</dbReference>
<dbReference type="InterPro" id="IPR041068">
    <property type="entry name" value="HTH_51"/>
</dbReference>
<dbReference type="PANTHER" id="PTHR43775:SF14">
    <property type="entry name" value="ITERATIVE POLYKETIDE SYNTHASE AFOE-RELATED"/>
    <property type="match status" value="1"/>
</dbReference>
<dbReference type="Proteomes" id="UP000247810">
    <property type="component" value="Unassembled WGS sequence"/>
</dbReference>
<dbReference type="GO" id="GO:0004312">
    <property type="term" value="F:fatty acid synthase activity"/>
    <property type="evidence" value="ECO:0007669"/>
    <property type="project" value="TreeGrafter"/>
</dbReference>
<dbReference type="InterPro" id="IPR050091">
    <property type="entry name" value="PKS_NRPS_Biosynth_Enz"/>
</dbReference>
<evidence type="ECO:0000256" key="2">
    <source>
        <dbReference type="ARBA" id="ARBA00022553"/>
    </source>
</evidence>
<evidence type="ECO:0000259" key="10">
    <source>
        <dbReference type="PROSITE" id="PS52004"/>
    </source>
</evidence>
<keyword evidence="4" id="KW-0521">NADP</keyword>
<dbReference type="InterPro" id="IPR049900">
    <property type="entry name" value="PKS_mFAS_DH"/>
</dbReference>
<name>A0A319CRJ2_9EURO</name>
<keyword evidence="1" id="KW-0596">Phosphopantetheine</keyword>
<feature type="region of interest" description="Disordered" evidence="8">
    <location>
        <begin position="1653"/>
        <end position="1687"/>
    </location>
</feature>
<dbReference type="PROSITE" id="PS52019">
    <property type="entry name" value="PKS_MFAS_DH"/>
    <property type="match status" value="1"/>
</dbReference>
<dbReference type="SMART" id="SM00827">
    <property type="entry name" value="PKS_AT"/>
    <property type="match status" value="1"/>
</dbReference>
<feature type="domain" description="Carrier" evidence="9">
    <location>
        <begin position="1579"/>
        <end position="1653"/>
    </location>
</feature>
<dbReference type="SUPFAM" id="SSF51735">
    <property type="entry name" value="NAD(P)-binding Rossmann-fold domains"/>
    <property type="match status" value="1"/>
</dbReference>
<gene>
    <name evidence="12" type="ORF">BO71DRAFT_470124</name>
</gene>
<dbReference type="GO" id="GO:0031177">
    <property type="term" value="F:phosphopantetheine binding"/>
    <property type="evidence" value="ECO:0007669"/>
    <property type="project" value="InterPro"/>
</dbReference>
<keyword evidence="6" id="KW-0012">Acyltransferase</keyword>
<feature type="region of interest" description="N-terminal hotdog fold" evidence="7">
    <location>
        <begin position="1231"/>
        <end position="1364"/>
    </location>
</feature>
<dbReference type="SUPFAM" id="SSF52151">
    <property type="entry name" value="FabD/lysophospholipase-like"/>
    <property type="match status" value="1"/>
</dbReference>
<dbReference type="InterPro" id="IPR016039">
    <property type="entry name" value="Thiolase-like"/>
</dbReference>
<dbReference type="GO" id="GO:0044550">
    <property type="term" value="P:secondary metabolite biosynthetic process"/>
    <property type="evidence" value="ECO:0007669"/>
    <property type="project" value="TreeGrafter"/>
</dbReference>
<dbReference type="InterPro" id="IPR016035">
    <property type="entry name" value="Acyl_Trfase/lysoPLipase"/>
</dbReference>
<dbReference type="Pfam" id="PF02801">
    <property type="entry name" value="Ketoacyl-synt_C"/>
    <property type="match status" value="1"/>
</dbReference>
<evidence type="ECO:0000256" key="1">
    <source>
        <dbReference type="ARBA" id="ARBA00022450"/>
    </source>
</evidence>